<evidence type="ECO:0000256" key="5">
    <source>
        <dbReference type="PROSITE-ProRule" id="PRU00283"/>
    </source>
</evidence>
<dbReference type="PANTHER" id="PTHR24115">
    <property type="entry name" value="KINESIN-RELATED"/>
    <property type="match status" value="1"/>
</dbReference>
<dbReference type="PRINTS" id="PR00380">
    <property type="entry name" value="KINESINHEAVY"/>
</dbReference>
<protein>
    <recommendedName>
        <fullName evidence="7">Kinesin motor domain-containing protein</fullName>
    </recommendedName>
</protein>
<dbReference type="InterPro" id="IPR027640">
    <property type="entry name" value="Kinesin-like_fam"/>
</dbReference>
<keyword evidence="3 5" id="KW-0067">ATP-binding</keyword>
<evidence type="ECO:0000256" key="3">
    <source>
        <dbReference type="ARBA" id="ARBA00022840"/>
    </source>
</evidence>
<dbReference type="GO" id="GO:0005874">
    <property type="term" value="C:microtubule"/>
    <property type="evidence" value="ECO:0007669"/>
    <property type="project" value="TreeGrafter"/>
</dbReference>
<dbReference type="PANTHER" id="PTHR24115:SF194">
    <property type="entry name" value="KINESIN-LIKE PROTEIN KIF6"/>
    <property type="match status" value="1"/>
</dbReference>
<evidence type="ECO:0000256" key="4">
    <source>
        <dbReference type="ARBA" id="ARBA00023212"/>
    </source>
</evidence>
<dbReference type="GO" id="GO:0003777">
    <property type="term" value="F:microtubule motor activity"/>
    <property type="evidence" value="ECO:0007669"/>
    <property type="project" value="InterPro"/>
</dbReference>
<evidence type="ECO:0000313" key="8">
    <source>
        <dbReference type="EMBL" id="KAK9294579.1"/>
    </source>
</evidence>
<dbReference type="GO" id="GO:0008017">
    <property type="term" value="F:microtubule binding"/>
    <property type="evidence" value="ECO:0007669"/>
    <property type="project" value="InterPro"/>
</dbReference>
<sequence>MKHKKIYVRHLQEIQSNRIAVPKKPSYWCFQTDGIFCDSSQEEIYRVTTDDLVSKILDGVSCVLMSYGQTGSGKSFTISGFRNNWEHRGLVARLLSCMFAEKANRRKVSKIEYHTSFVELYGKEARDLLASDVDNNKVKINEREPFKDISVVCTNSEKEGLRYLFKGEVRRSVARNSAYPASHLATSVITFHVTNTSLVTSWGSVTTAKIHIVEAAGIGTVGRNYCCWKTATDIGAANLMKIQLGQFFSYVGRSRTSVVNVIRSSNLLKILGDATLVSSVIRFISHIRITREDLDVTLSTLRFTATVARLKPVRIKKDVRYRSDLILHRLQEEVYALKKELTLNDMFLRQEALMNISKARVEQINRSILQFLNDKISDFTLFSVSQAQVLLKIIKDLYNRLSAKEVEVEKLKETYETLVRSVSEVGAAETLPKEAELLADEQINEQKRIRSWSDEEDTKMRGIGSLDKSTIGVTLGPYADEEKDLKLKRLSPKHILKIDDENMLVIRRLFDTFLKEEAEYAKIRRKFDKDQMTLAAVRQRFTHEIDKYFQAKKNLDNTRDKLSKYRQTRQITDVDADNWKEKGTMFEIERTIERDISCCQKLLINLEEQVDQTRREMDILSNRHLDMSSKLEHGFREYCKRKAIFLHHADKLMKILLMKESSDIIRNKFDKFQRKMLRRTEDKNCPTLRDIDENCRTDLLEMRYSKKESFEILLEEGKRYLFIMEEFYDDLKRMSCDEKLLTLLDRYSRYKIRLREDMEKLREMYDDGIIVDDDDDDGDAGIEDGNEMEYMEIELEEDQNLFLEEQFQYFYNIMYRKYTLANMEMFILRLLKVNESSVNIQLSIYSKLQICLKEYCKRAQMFLKRNKTRAESPDGFRKKESNTRTAKKFKQLQKLLLAIRERIFVMEIMVQPRAIEKNEGEKNN</sequence>
<dbReference type="InterPro" id="IPR036961">
    <property type="entry name" value="Kinesin_motor_dom_sf"/>
</dbReference>
<keyword evidence="4" id="KW-0206">Cytoskeleton</keyword>
<dbReference type="Pfam" id="PF00225">
    <property type="entry name" value="Kinesin"/>
    <property type="match status" value="1"/>
</dbReference>
<keyword evidence="9" id="KW-1185">Reference proteome</keyword>
<keyword evidence="5" id="KW-0505">Motor protein</keyword>
<comment type="similarity">
    <text evidence="5">Belongs to the TRAFAC class myosin-kinesin ATPase superfamily. Kinesin family.</text>
</comment>
<evidence type="ECO:0000313" key="9">
    <source>
        <dbReference type="Proteomes" id="UP001432146"/>
    </source>
</evidence>
<evidence type="ECO:0000259" key="7">
    <source>
        <dbReference type="PROSITE" id="PS50067"/>
    </source>
</evidence>
<feature type="binding site" evidence="5">
    <location>
        <begin position="68"/>
        <end position="75"/>
    </location>
    <ligand>
        <name>ATP</name>
        <dbReference type="ChEBI" id="CHEBI:30616"/>
    </ligand>
</feature>
<feature type="coiled-coil region" evidence="6">
    <location>
        <begin position="596"/>
        <end position="623"/>
    </location>
</feature>
<dbReference type="AlphaFoldDB" id="A0AAW0ZAB9"/>
<keyword evidence="4" id="KW-0963">Cytoplasm</keyword>
<evidence type="ECO:0000256" key="2">
    <source>
        <dbReference type="ARBA" id="ARBA00022741"/>
    </source>
</evidence>
<evidence type="ECO:0000256" key="1">
    <source>
        <dbReference type="ARBA" id="ARBA00004245"/>
    </source>
</evidence>
<comment type="caution">
    <text evidence="8">The sequence shown here is derived from an EMBL/GenBank/DDBJ whole genome shotgun (WGS) entry which is preliminary data.</text>
</comment>
<dbReference type="PROSITE" id="PS50067">
    <property type="entry name" value="KINESIN_MOTOR_2"/>
    <property type="match status" value="1"/>
</dbReference>
<evidence type="ECO:0000256" key="6">
    <source>
        <dbReference type="SAM" id="Coils"/>
    </source>
</evidence>
<dbReference type="GO" id="GO:0005524">
    <property type="term" value="F:ATP binding"/>
    <property type="evidence" value="ECO:0007669"/>
    <property type="project" value="UniProtKB-UniRule"/>
</dbReference>
<dbReference type="SUPFAM" id="SSF52540">
    <property type="entry name" value="P-loop containing nucleoside triphosphate hydrolases"/>
    <property type="match status" value="1"/>
</dbReference>
<comment type="subcellular location">
    <subcellularLocation>
        <location evidence="1">Cytoplasm</location>
        <location evidence="1">Cytoskeleton</location>
    </subcellularLocation>
</comment>
<dbReference type="Gene3D" id="3.40.850.10">
    <property type="entry name" value="Kinesin motor domain"/>
    <property type="match status" value="1"/>
</dbReference>
<dbReference type="GO" id="GO:0016887">
    <property type="term" value="F:ATP hydrolysis activity"/>
    <property type="evidence" value="ECO:0007669"/>
    <property type="project" value="TreeGrafter"/>
</dbReference>
<proteinExistence type="inferred from homology"/>
<dbReference type="InterPro" id="IPR001752">
    <property type="entry name" value="Kinesin_motor_dom"/>
</dbReference>
<keyword evidence="6" id="KW-0175">Coiled coil</keyword>
<organism evidence="8 9">
    <name type="scientific">Tetragonisca angustula</name>
    <dbReference type="NCBI Taxonomy" id="166442"/>
    <lineage>
        <taxon>Eukaryota</taxon>
        <taxon>Metazoa</taxon>
        <taxon>Ecdysozoa</taxon>
        <taxon>Arthropoda</taxon>
        <taxon>Hexapoda</taxon>
        <taxon>Insecta</taxon>
        <taxon>Pterygota</taxon>
        <taxon>Neoptera</taxon>
        <taxon>Endopterygota</taxon>
        <taxon>Hymenoptera</taxon>
        <taxon>Apocrita</taxon>
        <taxon>Aculeata</taxon>
        <taxon>Apoidea</taxon>
        <taxon>Anthophila</taxon>
        <taxon>Apidae</taxon>
        <taxon>Tetragonisca</taxon>
    </lineage>
</organism>
<accession>A0AAW0ZAB9</accession>
<keyword evidence="2 5" id="KW-0547">Nucleotide-binding</keyword>
<gene>
    <name evidence="8" type="ORF">QLX08_010878</name>
</gene>
<dbReference type="SMART" id="SM00129">
    <property type="entry name" value="KISc"/>
    <property type="match status" value="1"/>
</dbReference>
<dbReference type="GO" id="GO:0005871">
    <property type="term" value="C:kinesin complex"/>
    <property type="evidence" value="ECO:0007669"/>
    <property type="project" value="TreeGrafter"/>
</dbReference>
<feature type="coiled-coil region" evidence="6">
    <location>
        <begin position="394"/>
        <end position="421"/>
    </location>
</feature>
<reference evidence="8 9" key="1">
    <citation type="submission" date="2024-05" db="EMBL/GenBank/DDBJ databases">
        <title>The nuclear and mitochondrial genome assemblies of Tetragonisca angustula (Apidae: Meliponini), a tiny yet remarkable pollinator in the Neotropics.</title>
        <authorList>
            <person name="Ferrari R."/>
            <person name="Ricardo P.C."/>
            <person name="Dias F.C."/>
            <person name="Araujo N.S."/>
            <person name="Soares D.O."/>
            <person name="Zhou Q.-S."/>
            <person name="Zhu C.-D."/>
            <person name="Coutinho L."/>
            <person name="Airas M.C."/>
            <person name="Batista T.M."/>
        </authorList>
    </citation>
    <scope>NUCLEOTIDE SEQUENCE [LARGE SCALE GENOMIC DNA]</scope>
    <source>
        <strain evidence="8">ASF017062</strain>
        <tissue evidence="8">Abdomen</tissue>
    </source>
</reference>
<dbReference type="Proteomes" id="UP001432146">
    <property type="component" value="Unassembled WGS sequence"/>
</dbReference>
<name>A0AAW0ZAB9_9HYME</name>
<dbReference type="GO" id="GO:0007018">
    <property type="term" value="P:microtubule-based movement"/>
    <property type="evidence" value="ECO:0007669"/>
    <property type="project" value="InterPro"/>
</dbReference>
<feature type="domain" description="Kinesin motor" evidence="7">
    <location>
        <begin position="1"/>
        <end position="310"/>
    </location>
</feature>
<dbReference type="InterPro" id="IPR027417">
    <property type="entry name" value="P-loop_NTPase"/>
</dbReference>
<dbReference type="EMBL" id="JAWNGG020000312">
    <property type="protein sequence ID" value="KAK9294579.1"/>
    <property type="molecule type" value="Genomic_DNA"/>
</dbReference>